<dbReference type="Pfam" id="PF26550">
    <property type="entry name" value="Tricorn_2nd"/>
    <property type="match status" value="1"/>
</dbReference>
<dbReference type="InterPro" id="IPR036034">
    <property type="entry name" value="PDZ_sf"/>
</dbReference>
<sequence length="1075" mass="117570">MSYLRLPHLSGDLLCFVAEDDLWLAPLDGTDRAWRLTVDRTKVGHPRFSPDGRHIAYTSWRSLVPEIHLVDVEGGPGRQLTYWGSPDTQVCGWTPEGQILAVASHGEPFSYFTWAYKVRTDGDPGRKLPWGPVSDIQVADLDGDRRTLLLTGTPPHEPAAWKRYRGGATGRLWLHGHRLLEDLDGHLHSPMFVGGRIAFLSDHEGVGNLYSCAYDGSDLRRHTDHDAFYARHAASDGTRVVYQCAGDLWIVDDLSPAGTPRRLDVRLSGPRAGRRTYQVPAAQHVDGVSVDETGRASAVVVRGSLYWLTHRDGPARTITDTPGVRVRLPEMLGSVGQVAYVTDAEGEDAIEVAHLPRATGDREPRRLASGELGRVLELVSDPRGERLAIASHDGRLLLIDATEDSNGEVTELIRSINGPVRDLSFAPDGSWLTWSHPGIGRSLRQIKMARMKDRLIVDVTNGRFEDENPVFTRDGRYLAFLSWRGFDPVYDVHTGDLSFPLGCRPYLVPLSSATPSPFALNPEGRPAAGGLDPAEDEPDDGSAVTVEVEGLESRVTPFPVSASKYSALYPVAGGGLVWLRWPISGALGETFANPDDTSGRPTLEYFNISKAKKSELVDDLDWFAVSGDGSRLVIVDEGDLRAVPATESGDSDSTVWIDARRILHDVDPGAEWRQAYEEAGRLIRAYFWDPGMCGIDWDAVLDQYRPLVERVATPDEFADLLREVLGELGTSHAYVTAARRNEGPPHYQRRQGLLGANFVRRDAGWTVKRILPGDSSDSKARSPLAGTGIREGAVLTHVDGRPVDPVTGPYPLLAGAGGTTVELTFTPAEGEGRARRVAVVPLLDERPLRYQDWVAKRREVVRELSGGRCGYLHIPDMGGSGWAQFNRDLRMEVSRPALIVDVRGNAGGHISELVVEKLTRTILGWDLTRNAQPVSYASNAPRGPVVALADEATSSDGDMITAAFKLLKLGPVVGQRTWGGVVGMTGRHQLGDGTVITVPMNAGWFDAYGWSVENRGVAPDLEVLRTPLDWAEGRHAQLDDAVRLAVDLLSTNPPATPPDYSDVPDRSRPKLPPRS</sequence>
<dbReference type="CDD" id="cd07562">
    <property type="entry name" value="Peptidase_S41_TRI"/>
    <property type="match status" value="1"/>
</dbReference>
<dbReference type="Proteomes" id="UP000280197">
    <property type="component" value="Chromosome"/>
</dbReference>
<accession>A0A3S9I272</accession>
<dbReference type="Pfam" id="PF14685">
    <property type="entry name" value="PDZ_Tricorn"/>
    <property type="match status" value="1"/>
</dbReference>
<dbReference type="KEGG" id="saqu:EJC51_21565"/>
<dbReference type="InterPro" id="IPR012393">
    <property type="entry name" value="Tricorn_protease"/>
</dbReference>
<feature type="active site" description="Charge relay system" evidence="9">
    <location>
        <position position="1013"/>
    </location>
</feature>
<evidence type="ECO:0000313" key="13">
    <source>
        <dbReference type="EMBL" id="AZP18449.1"/>
    </source>
</evidence>
<feature type="domain" description="Tail specific protease" evidence="12">
    <location>
        <begin position="832"/>
        <end position="1024"/>
    </location>
</feature>
<keyword evidence="14" id="KW-1185">Reference proteome</keyword>
<keyword evidence="5 8" id="KW-0378">Hydrolase</keyword>
<dbReference type="InterPro" id="IPR028204">
    <property type="entry name" value="Tricorn_C1"/>
</dbReference>
<dbReference type="Pfam" id="PF14684">
    <property type="entry name" value="Tricorn_C1"/>
    <property type="match status" value="1"/>
</dbReference>
<dbReference type="EC" id="3.4.21.-" evidence="8"/>
<evidence type="ECO:0000256" key="6">
    <source>
        <dbReference type="ARBA" id="ARBA00022825"/>
    </source>
</evidence>
<dbReference type="FunFam" id="3.30.750.44:FF:000011">
    <property type="entry name" value="Tricorn protease homolog"/>
    <property type="match status" value="1"/>
</dbReference>
<dbReference type="SUPFAM" id="SSF69304">
    <property type="entry name" value="Tricorn protease N-terminal domain"/>
    <property type="match status" value="2"/>
</dbReference>
<name>A0A3S9I272_9ACTN</name>
<evidence type="ECO:0000256" key="2">
    <source>
        <dbReference type="ARBA" id="ARBA00008524"/>
    </source>
</evidence>
<dbReference type="PIRSF" id="PIRSF036421">
    <property type="entry name" value="Tricorn_protease"/>
    <property type="match status" value="1"/>
</dbReference>
<reference evidence="13 14" key="1">
    <citation type="submission" date="2018-12" db="EMBL/GenBank/DDBJ databases">
        <authorList>
            <person name="Li K."/>
        </authorList>
    </citation>
    <scope>NUCLEOTIDE SEQUENCE [LARGE SCALE GENOMIC DNA]</scope>
    <source>
        <strain evidence="14">CR22</strain>
    </source>
</reference>
<keyword evidence="6 8" id="KW-0720">Serine protease</keyword>
<dbReference type="PANTHER" id="PTHR43253">
    <property type="entry name" value="TRICORN PROTEASE HOMOLOG 2-RELATED"/>
    <property type="match status" value="1"/>
</dbReference>
<dbReference type="Pfam" id="PF03572">
    <property type="entry name" value="Peptidase_S41"/>
    <property type="match status" value="1"/>
</dbReference>
<keyword evidence="4 8" id="KW-0645">Protease</keyword>
<keyword evidence="3 8" id="KW-0963">Cytoplasm</keyword>
<evidence type="ECO:0000259" key="12">
    <source>
        <dbReference type="SMART" id="SM00245"/>
    </source>
</evidence>
<evidence type="ECO:0000256" key="7">
    <source>
        <dbReference type="ARBA" id="ARBA00053157"/>
    </source>
</evidence>
<dbReference type="SUPFAM" id="SSF52096">
    <property type="entry name" value="ClpP/crotonase"/>
    <property type="match status" value="1"/>
</dbReference>
<feature type="active site" description="Nucleophile" evidence="9">
    <location>
        <position position="955"/>
    </location>
</feature>
<feature type="region of interest" description="Disordered" evidence="11">
    <location>
        <begin position="1052"/>
        <end position="1075"/>
    </location>
</feature>
<dbReference type="Gene3D" id="3.90.226.10">
    <property type="entry name" value="2-enoyl-CoA Hydratase, Chain A, domain 1"/>
    <property type="match status" value="1"/>
</dbReference>
<dbReference type="SMART" id="SM00245">
    <property type="entry name" value="TSPc"/>
    <property type="match status" value="1"/>
</dbReference>
<comment type="function">
    <text evidence="7">Degrades oligopeptides in a sequential manner.</text>
</comment>
<dbReference type="GO" id="GO:0005737">
    <property type="term" value="C:cytoplasm"/>
    <property type="evidence" value="ECO:0007669"/>
    <property type="project" value="UniProtKB-SubCell"/>
</dbReference>
<proteinExistence type="inferred from homology"/>
<evidence type="ECO:0000256" key="1">
    <source>
        <dbReference type="ARBA" id="ARBA00004496"/>
    </source>
</evidence>
<feature type="region of interest" description="Disordered" evidence="11">
    <location>
        <begin position="518"/>
        <end position="541"/>
    </location>
</feature>
<dbReference type="AlphaFoldDB" id="A0A3S9I272"/>
<dbReference type="SUPFAM" id="SSF50156">
    <property type="entry name" value="PDZ domain-like"/>
    <property type="match status" value="1"/>
</dbReference>
<evidence type="ECO:0000256" key="10">
    <source>
        <dbReference type="PIRSR" id="PIRSR036421-3"/>
    </source>
</evidence>
<dbReference type="GO" id="GO:0006508">
    <property type="term" value="P:proteolysis"/>
    <property type="evidence" value="ECO:0007669"/>
    <property type="project" value="UniProtKB-UniRule"/>
</dbReference>
<feature type="site" description="Transition state stabilizer; via amide nitrogen" evidence="10">
    <location>
        <position position="956"/>
    </location>
</feature>
<dbReference type="RefSeq" id="WP_126272595.1">
    <property type="nucleotide sequence ID" value="NZ_CP034463.1"/>
</dbReference>
<dbReference type="Pfam" id="PF26549">
    <property type="entry name" value="Tricorn_N"/>
    <property type="match status" value="1"/>
</dbReference>
<evidence type="ECO:0000256" key="11">
    <source>
        <dbReference type="SAM" id="MobiDB-lite"/>
    </source>
</evidence>
<dbReference type="InterPro" id="IPR029414">
    <property type="entry name" value="Tricorn_PDZ"/>
</dbReference>
<dbReference type="EMBL" id="CP034463">
    <property type="protein sequence ID" value="AZP18449.1"/>
    <property type="molecule type" value="Genomic_DNA"/>
</dbReference>
<dbReference type="CDD" id="cd10828">
    <property type="entry name" value="cpPDZ_Tricorn-protease"/>
    <property type="match status" value="1"/>
</dbReference>
<evidence type="ECO:0000256" key="4">
    <source>
        <dbReference type="ARBA" id="ARBA00022670"/>
    </source>
</evidence>
<dbReference type="InterPro" id="IPR029045">
    <property type="entry name" value="ClpP/crotonase-like_dom_sf"/>
</dbReference>
<dbReference type="FunFam" id="3.90.226.10:FF:000056">
    <property type="entry name" value="Tricorn protease homolog"/>
    <property type="match status" value="1"/>
</dbReference>
<comment type="subcellular location">
    <subcellularLocation>
        <location evidence="1 8">Cytoplasm</location>
    </subcellularLocation>
</comment>
<dbReference type="Gene3D" id="3.30.750.44">
    <property type="match status" value="1"/>
</dbReference>
<evidence type="ECO:0000313" key="14">
    <source>
        <dbReference type="Proteomes" id="UP000280197"/>
    </source>
</evidence>
<evidence type="ECO:0000256" key="9">
    <source>
        <dbReference type="PIRSR" id="PIRSR036421-1"/>
    </source>
</evidence>
<dbReference type="PANTHER" id="PTHR43253:SF1">
    <property type="entry name" value="TRICORN PROTEASE HOMOLOG 2-RELATED"/>
    <property type="match status" value="1"/>
</dbReference>
<evidence type="ECO:0000256" key="3">
    <source>
        <dbReference type="ARBA" id="ARBA00022490"/>
    </source>
</evidence>
<dbReference type="Gene3D" id="2.30.42.10">
    <property type="match status" value="1"/>
</dbReference>
<evidence type="ECO:0000256" key="8">
    <source>
        <dbReference type="PIRNR" id="PIRNR036421"/>
    </source>
</evidence>
<protein>
    <recommendedName>
        <fullName evidence="8">Tricorn protease homolog</fullName>
        <ecNumber evidence="8">3.4.21.-</ecNumber>
    </recommendedName>
</protein>
<gene>
    <name evidence="13" type="ORF">EJC51_21565</name>
</gene>
<organism evidence="13 14">
    <name type="scientific">Streptomyces aquilus</name>
    <dbReference type="NCBI Taxonomy" id="2548456"/>
    <lineage>
        <taxon>Bacteria</taxon>
        <taxon>Bacillati</taxon>
        <taxon>Actinomycetota</taxon>
        <taxon>Actinomycetes</taxon>
        <taxon>Kitasatosporales</taxon>
        <taxon>Streptomycetaceae</taxon>
        <taxon>Streptomyces</taxon>
    </lineage>
</organism>
<feature type="active site" description="Charge relay system" evidence="9">
    <location>
        <position position="732"/>
    </location>
</feature>
<dbReference type="InterPro" id="IPR005151">
    <property type="entry name" value="Tail-specific_protease"/>
</dbReference>
<dbReference type="GO" id="GO:0008236">
    <property type="term" value="F:serine-type peptidase activity"/>
    <property type="evidence" value="ECO:0007669"/>
    <property type="project" value="UniProtKB-UniRule"/>
</dbReference>
<comment type="similarity">
    <text evidence="2 8">Belongs to the peptidase S41B family.</text>
</comment>
<dbReference type="Gene3D" id="2.120.10.60">
    <property type="entry name" value="Tricorn protease N-terminal domain"/>
    <property type="match status" value="1"/>
</dbReference>
<dbReference type="Gene3D" id="2.130.10.10">
    <property type="entry name" value="YVTN repeat-like/Quinoprotein amine dehydrogenase"/>
    <property type="match status" value="1"/>
</dbReference>
<evidence type="ECO:0000256" key="5">
    <source>
        <dbReference type="ARBA" id="ARBA00022801"/>
    </source>
</evidence>
<dbReference type="InterPro" id="IPR015943">
    <property type="entry name" value="WD40/YVTN_repeat-like_dom_sf"/>
</dbReference>